<gene>
    <name evidence="2" type="ORF">NM203_21120</name>
</gene>
<evidence type="ECO:0000259" key="1">
    <source>
        <dbReference type="Pfam" id="PF16525"/>
    </source>
</evidence>
<evidence type="ECO:0000313" key="2">
    <source>
        <dbReference type="EMBL" id="MCP9274698.1"/>
    </source>
</evidence>
<dbReference type="Gene3D" id="1.20.20.20">
    <property type="entry name" value="Haemophore, haem-binding domain"/>
    <property type="match status" value="1"/>
</dbReference>
<dbReference type="EMBL" id="JANDBD010000009">
    <property type="protein sequence ID" value="MCP9274698.1"/>
    <property type="molecule type" value="Genomic_DNA"/>
</dbReference>
<protein>
    <submittedName>
        <fullName evidence="2">Heme-binding protein</fullName>
    </submittedName>
</protein>
<keyword evidence="3" id="KW-1185">Reference proteome</keyword>
<feature type="domain" description="Haemophore haem-binding" evidence="1">
    <location>
        <begin position="44"/>
        <end position="119"/>
    </location>
</feature>
<dbReference type="NCBIfam" id="TIGR04529">
    <property type="entry name" value="MTB_hemophore"/>
    <property type="match status" value="1"/>
</dbReference>
<dbReference type="Pfam" id="PF16525">
    <property type="entry name" value="MHB"/>
    <property type="match status" value="1"/>
</dbReference>
<evidence type="ECO:0000313" key="3">
    <source>
        <dbReference type="Proteomes" id="UP001651690"/>
    </source>
</evidence>
<dbReference type="InterPro" id="IPR038378">
    <property type="entry name" value="MHB_sf"/>
</dbReference>
<sequence>MTFHTRAVRLIAGGGLVAGALGATALFGGVPSAFANEDPAANPPNCSAADLEGVRAGVDASTSAYLFSHPDLNAYMSSLQGLSRDETAAKTKAWLAQHPQEQAEMTGIRQPLVDLKERCAAPPSP</sequence>
<dbReference type="InterPro" id="IPR032407">
    <property type="entry name" value="MHB"/>
</dbReference>
<dbReference type="Proteomes" id="UP001651690">
    <property type="component" value="Unassembled WGS sequence"/>
</dbReference>
<dbReference type="RefSeq" id="WP_255062372.1">
    <property type="nucleotide sequence ID" value="NZ_JANDBD010000009.1"/>
</dbReference>
<comment type="caution">
    <text evidence="2">The sequence shown here is derived from an EMBL/GenBank/DDBJ whole genome shotgun (WGS) entry which is preliminary data.</text>
</comment>
<reference evidence="2 3" key="1">
    <citation type="submission" date="2022-06" db="EMBL/GenBank/DDBJ databases">
        <title>Mycolicibacterium sp. CAU 1645 isolated from seawater.</title>
        <authorList>
            <person name="Kim W."/>
        </authorList>
    </citation>
    <scope>NUCLEOTIDE SEQUENCE [LARGE SCALE GENOMIC DNA]</scope>
    <source>
        <strain evidence="2 3">CAU 1645</strain>
    </source>
</reference>
<name>A0ABT1M6B3_9MYCO</name>
<accession>A0ABT1M6B3</accession>
<proteinExistence type="predicted"/>
<organism evidence="2 3">
    <name type="scientific">Mycolicibacterium arenosum</name>
    <dbReference type="NCBI Taxonomy" id="2952157"/>
    <lineage>
        <taxon>Bacteria</taxon>
        <taxon>Bacillati</taxon>
        <taxon>Actinomycetota</taxon>
        <taxon>Actinomycetes</taxon>
        <taxon>Mycobacteriales</taxon>
        <taxon>Mycobacteriaceae</taxon>
        <taxon>Mycolicibacterium</taxon>
    </lineage>
</organism>